<gene>
    <name evidence="4" type="ORF">IEQ44_09285</name>
</gene>
<dbReference type="Pfam" id="PF14340">
    <property type="entry name" value="DUF4395"/>
    <property type="match status" value="1"/>
</dbReference>
<evidence type="ECO:0000256" key="2">
    <source>
        <dbReference type="SAM" id="Phobius"/>
    </source>
</evidence>
<feature type="transmembrane region" description="Helical" evidence="2">
    <location>
        <begin position="32"/>
        <end position="52"/>
    </location>
</feature>
<organism evidence="4 5">
    <name type="scientific">Nocardioides malaquae</name>
    <dbReference type="NCBI Taxonomy" id="2773426"/>
    <lineage>
        <taxon>Bacteria</taxon>
        <taxon>Bacillati</taxon>
        <taxon>Actinomycetota</taxon>
        <taxon>Actinomycetes</taxon>
        <taxon>Propionibacteriales</taxon>
        <taxon>Nocardioidaceae</taxon>
        <taxon>Nocardioides</taxon>
    </lineage>
</organism>
<dbReference type="RefSeq" id="WP_193638170.1">
    <property type="nucleotide sequence ID" value="NZ_JADCSA010000007.1"/>
</dbReference>
<feature type="region of interest" description="Disordered" evidence="1">
    <location>
        <begin position="1"/>
        <end position="24"/>
    </location>
</feature>
<feature type="transmembrane region" description="Helical" evidence="2">
    <location>
        <begin position="129"/>
        <end position="156"/>
    </location>
</feature>
<comment type="caution">
    <text evidence="4">The sequence shown here is derived from an EMBL/GenBank/DDBJ whole genome shotgun (WGS) entry which is preliminary data.</text>
</comment>
<evidence type="ECO:0000259" key="3">
    <source>
        <dbReference type="Pfam" id="PF14340"/>
    </source>
</evidence>
<keyword evidence="2" id="KW-0812">Transmembrane</keyword>
<keyword evidence="5" id="KW-1185">Reference proteome</keyword>
<feature type="domain" description="DUF4395" evidence="3">
    <location>
        <begin position="25"/>
        <end position="158"/>
    </location>
</feature>
<feature type="transmembrane region" description="Helical" evidence="2">
    <location>
        <begin position="58"/>
        <end position="81"/>
    </location>
</feature>
<dbReference type="InterPro" id="IPR025508">
    <property type="entry name" value="DUF4395"/>
</dbReference>
<dbReference type="Proteomes" id="UP000756387">
    <property type="component" value="Unassembled WGS sequence"/>
</dbReference>
<protein>
    <submittedName>
        <fullName evidence="4">DUF4395 domain-containing protein</fullName>
    </submittedName>
</protein>
<name>A0ABR9RTC4_9ACTN</name>
<keyword evidence="2" id="KW-1133">Transmembrane helix</keyword>
<feature type="transmembrane region" description="Helical" evidence="2">
    <location>
        <begin position="102"/>
        <end position="123"/>
    </location>
</feature>
<keyword evidence="2" id="KW-0472">Membrane</keyword>
<accession>A0ABR9RTC4</accession>
<evidence type="ECO:0000313" key="4">
    <source>
        <dbReference type="EMBL" id="MBE7324847.1"/>
    </source>
</evidence>
<reference evidence="4 5" key="1">
    <citation type="submission" date="2020-10" db="EMBL/GenBank/DDBJ databases">
        <title>Nocardioides sp. isolated from sludge.</title>
        <authorList>
            <person name="Zhang X."/>
        </authorList>
    </citation>
    <scope>NUCLEOTIDE SEQUENCE [LARGE SCALE GENOMIC DNA]</scope>
    <source>
        <strain evidence="4 5">Y6</strain>
    </source>
</reference>
<dbReference type="EMBL" id="JADCSA010000007">
    <property type="protein sequence ID" value="MBE7324847.1"/>
    <property type="molecule type" value="Genomic_DNA"/>
</dbReference>
<feature type="compositionally biased region" description="Low complexity" evidence="1">
    <location>
        <begin position="9"/>
        <end position="19"/>
    </location>
</feature>
<evidence type="ECO:0000256" key="1">
    <source>
        <dbReference type="SAM" id="MobiDB-lite"/>
    </source>
</evidence>
<proteinExistence type="predicted"/>
<evidence type="ECO:0000313" key="5">
    <source>
        <dbReference type="Proteomes" id="UP000756387"/>
    </source>
</evidence>
<sequence>MTSLDTRTPGAGAPAAAPAFPEGRVDPRGPQFAAVLTTGVLAVVLATAPSTFATVLLAVQAVLFASGALLGVARTPYGWLFRTLVRPRLAAPREWEDAAPPRFAQTVGLVFAVVGLVGLASGATLVGLVAVGFALAAALLNAVFGFCLGCEMYLALRRLTGPRTA</sequence>